<evidence type="ECO:0000256" key="1">
    <source>
        <dbReference type="ARBA" id="ARBA00004651"/>
    </source>
</evidence>
<comment type="subcellular location">
    <subcellularLocation>
        <location evidence="1">Cell membrane</location>
        <topology evidence="1">Multi-pass membrane protein</topology>
    </subcellularLocation>
</comment>
<feature type="transmembrane region" description="Helical" evidence="8">
    <location>
        <begin position="310"/>
        <end position="331"/>
    </location>
</feature>
<reference evidence="10 11" key="1">
    <citation type="submission" date="2024-09" db="EMBL/GenBank/DDBJ databases">
        <title>Description of Labrys sedimenti sp. nov., isolated from a diclofenac-degrading enrichment culture, and genome-based reclassification of Labrys portucalensis as a later heterotypic synonym of Labrys neptuniae.</title>
        <authorList>
            <person name="Tancsics A."/>
            <person name="Csepanyi A."/>
        </authorList>
    </citation>
    <scope>NUCLEOTIDE SEQUENCE [LARGE SCALE GENOMIC DNA]</scope>
    <source>
        <strain evidence="10 11">LMG 23412</strain>
    </source>
</reference>
<feature type="domain" description="Polysaccharide chain length determinant N-terminal" evidence="9">
    <location>
        <begin position="32"/>
        <end position="113"/>
    </location>
</feature>
<dbReference type="EMBL" id="JBHGPK010000032">
    <property type="protein sequence ID" value="MFC2254409.1"/>
    <property type="molecule type" value="Genomic_DNA"/>
</dbReference>
<feature type="compositionally biased region" description="Basic and acidic residues" evidence="7">
    <location>
        <begin position="1"/>
        <end position="19"/>
    </location>
</feature>
<evidence type="ECO:0000259" key="9">
    <source>
        <dbReference type="Pfam" id="PF02706"/>
    </source>
</evidence>
<evidence type="ECO:0000313" key="11">
    <source>
        <dbReference type="Proteomes" id="UP001595190"/>
    </source>
</evidence>
<keyword evidence="5 8" id="KW-0472">Membrane</keyword>
<dbReference type="InterPro" id="IPR003856">
    <property type="entry name" value="LPS_length_determ_N"/>
</dbReference>
<feature type="coiled-coil region" evidence="6">
    <location>
        <begin position="208"/>
        <end position="242"/>
    </location>
</feature>
<organism evidence="10 11">
    <name type="scientific">Labrys neptuniae</name>
    <dbReference type="NCBI Taxonomy" id="376174"/>
    <lineage>
        <taxon>Bacteria</taxon>
        <taxon>Pseudomonadati</taxon>
        <taxon>Pseudomonadota</taxon>
        <taxon>Alphaproteobacteria</taxon>
        <taxon>Hyphomicrobiales</taxon>
        <taxon>Xanthobacteraceae</taxon>
        <taxon>Labrys</taxon>
    </lineage>
</organism>
<evidence type="ECO:0000256" key="3">
    <source>
        <dbReference type="ARBA" id="ARBA00022692"/>
    </source>
</evidence>
<evidence type="ECO:0000256" key="7">
    <source>
        <dbReference type="SAM" id="MobiDB-lite"/>
    </source>
</evidence>
<keyword evidence="6" id="KW-0175">Coiled coil</keyword>
<protein>
    <submittedName>
        <fullName evidence="10">Wzz/FepE/Etk N-terminal domain-containing protein</fullName>
    </submittedName>
</protein>
<gene>
    <name evidence="10" type="ORF">ACETRX_32635</name>
</gene>
<proteinExistence type="predicted"/>
<dbReference type="InterPro" id="IPR050445">
    <property type="entry name" value="Bact_polysacc_biosynth/exp"/>
</dbReference>
<evidence type="ECO:0000313" key="10">
    <source>
        <dbReference type="EMBL" id="MFC2254409.1"/>
    </source>
</evidence>
<dbReference type="Proteomes" id="UP001595190">
    <property type="component" value="Unassembled WGS sequence"/>
</dbReference>
<dbReference type="PANTHER" id="PTHR32309:SF31">
    <property type="entry name" value="CAPSULAR EXOPOLYSACCHARIDE FAMILY"/>
    <property type="match status" value="1"/>
</dbReference>
<evidence type="ECO:0000256" key="2">
    <source>
        <dbReference type="ARBA" id="ARBA00022475"/>
    </source>
</evidence>
<evidence type="ECO:0000256" key="5">
    <source>
        <dbReference type="ARBA" id="ARBA00023136"/>
    </source>
</evidence>
<dbReference type="Pfam" id="PF02706">
    <property type="entry name" value="Wzz"/>
    <property type="match status" value="1"/>
</dbReference>
<accession>A0ABV6ZQE5</accession>
<dbReference type="RefSeq" id="WP_394315100.1">
    <property type="nucleotide sequence ID" value="NZ_JBHGPK010000032.1"/>
</dbReference>
<sequence length="338" mass="37464">MDLRYQDGPLAREMRDNDRPAAQGGSSTSAGRILLRRSPLIAVVTLLCLAAGVAYIHFAQRQYRAVALISVDTKADTVLRSSTEPLDFNIQSANVDGQVEILQSEELVRRLADSVAEDRPLLASLNPAGLSLEMLRNEARAFLWPGKPAEGNPQQTTVRLLQMQTSVKRVGLTHLIEISTLTATPDTAAQLANAYASAFIDDQLARREEIARRTSRALQARADELERSAQDAQNAVEQLKFAGSQQDENSAAARVRLQTLESTARAYRDLHDRFLARYFETWQQQFLSVPDAQIVSRAFAPSSKAWPRELWILSAAFLIGISLGSIMALGLRRRRRPA</sequence>
<comment type="caution">
    <text evidence="10">The sequence shown here is derived from an EMBL/GenBank/DDBJ whole genome shotgun (WGS) entry which is preliminary data.</text>
</comment>
<evidence type="ECO:0000256" key="4">
    <source>
        <dbReference type="ARBA" id="ARBA00022989"/>
    </source>
</evidence>
<keyword evidence="4 8" id="KW-1133">Transmembrane helix</keyword>
<evidence type="ECO:0000256" key="6">
    <source>
        <dbReference type="SAM" id="Coils"/>
    </source>
</evidence>
<dbReference type="PANTHER" id="PTHR32309">
    <property type="entry name" value="TYROSINE-PROTEIN KINASE"/>
    <property type="match status" value="1"/>
</dbReference>
<evidence type="ECO:0000256" key="8">
    <source>
        <dbReference type="SAM" id="Phobius"/>
    </source>
</evidence>
<keyword evidence="3 8" id="KW-0812">Transmembrane</keyword>
<feature type="region of interest" description="Disordered" evidence="7">
    <location>
        <begin position="1"/>
        <end position="28"/>
    </location>
</feature>
<keyword evidence="2" id="KW-1003">Cell membrane</keyword>
<feature type="transmembrane region" description="Helical" evidence="8">
    <location>
        <begin position="40"/>
        <end position="58"/>
    </location>
</feature>
<name>A0ABV6ZQE5_9HYPH</name>